<dbReference type="PANTHER" id="PTHR33908:SF3">
    <property type="entry name" value="UNDECAPRENYL PHOSPHATE-ALPHA-4-AMINO-4-DEOXY-L-ARABINOSE ARABINOSYL TRANSFERASE"/>
    <property type="match status" value="1"/>
</dbReference>
<feature type="transmembrane region" description="Helical" evidence="8">
    <location>
        <begin position="94"/>
        <end position="114"/>
    </location>
</feature>
<evidence type="ECO:0000256" key="8">
    <source>
        <dbReference type="SAM" id="Phobius"/>
    </source>
</evidence>
<dbReference type="GO" id="GO:0005886">
    <property type="term" value="C:plasma membrane"/>
    <property type="evidence" value="ECO:0007669"/>
    <property type="project" value="UniProtKB-SubCell"/>
</dbReference>
<dbReference type="InterPro" id="IPR050297">
    <property type="entry name" value="LipidA_mod_glycosyltrf_83"/>
</dbReference>
<feature type="transmembrane region" description="Helical" evidence="8">
    <location>
        <begin position="380"/>
        <end position="400"/>
    </location>
</feature>
<dbReference type="KEGG" id="agv:OJF2_42980"/>
<keyword evidence="2" id="KW-1003">Cell membrane</keyword>
<dbReference type="OrthoDB" id="232702at2"/>
<reference evidence="10 11" key="1">
    <citation type="submission" date="2019-08" db="EMBL/GenBank/DDBJ databases">
        <title>Deep-cultivation of Planctomycetes and their phenomic and genomic characterization uncovers novel biology.</title>
        <authorList>
            <person name="Wiegand S."/>
            <person name="Jogler M."/>
            <person name="Boedeker C."/>
            <person name="Pinto D."/>
            <person name="Vollmers J."/>
            <person name="Rivas-Marin E."/>
            <person name="Kohn T."/>
            <person name="Peeters S.H."/>
            <person name="Heuer A."/>
            <person name="Rast P."/>
            <person name="Oberbeckmann S."/>
            <person name="Bunk B."/>
            <person name="Jeske O."/>
            <person name="Meyerdierks A."/>
            <person name="Storesund J.E."/>
            <person name="Kallscheuer N."/>
            <person name="Luecker S."/>
            <person name="Lage O.M."/>
            <person name="Pohl T."/>
            <person name="Merkel B.J."/>
            <person name="Hornburger P."/>
            <person name="Mueller R.-W."/>
            <person name="Bruemmer F."/>
            <person name="Labrenz M."/>
            <person name="Spormann A.M."/>
            <person name="Op den Camp H."/>
            <person name="Overmann J."/>
            <person name="Amann R."/>
            <person name="Jetten M.S.M."/>
            <person name="Mascher T."/>
            <person name="Medema M.H."/>
            <person name="Devos D.P."/>
            <person name="Kaster A.-K."/>
            <person name="Ovreas L."/>
            <person name="Rohde M."/>
            <person name="Galperin M.Y."/>
            <person name="Jogler C."/>
        </authorList>
    </citation>
    <scope>NUCLEOTIDE SEQUENCE [LARGE SCALE GENOMIC DNA]</scope>
    <source>
        <strain evidence="10 11">OJF2</strain>
    </source>
</reference>
<dbReference type="EC" id="2.4.2.43" evidence="10"/>
<evidence type="ECO:0000313" key="10">
    <source>
        <dbReference type="EMBL" id="QEH35741.1"/>
    </source>
</evidence>
<keyword evidence="11" id="KW-1185">Reference proteome</keyword>
<dbReference type="PANTHER" id="PTHR33908">
    <property type="entry name" value="MANNOSYLTRANSFERASE YKCB-RELATED"/>
    <property type="match status" value="1"/>
</dbReference>
<proteinExistence type="predicted"/>
<evidence type="ECO:0000256" key="6">
    <source>
        <dbReference type="ARBA" id="ARBA00022989"/>
    </source>
</evidence>
<gene>
    <name evidence="10" type="primary">arnT_1</name>
    <name evidence="10" type="ORF">OJF2_42980</name>
</gene>
<sequence length="614" mass="64867">MGPGQGGSLRSAAGRWWPELLVGVLACATFLGCLGSVELWGKREQRAAAEALDTVLNGHWLVAEIQGRPRLEKPPLPRWAVAGLLLLTGRREEWVVRLPSALSGLACVALVYALGRRIGGRELGLASAVILGTTGLFISELRQAGNDGPLAAFTALAVFAAWRRIHKEGDGAGEDAPGGRGWAVLFHVAMGLGFLCKGPIVLMLVGVAVLPYLMLTGRLRVGLRRLWDPAGVLAFLAMAIAWPALVLAADPEALGVWTTEMGQKTGALPLAHRERGGLLLSSPLMMLPWAVVGIVGAAVPFRADRGLGLPWRRGDAWLPWCWTIGNLGLLGTWAVAKPNYFVPCLPGLALLGGMAWIRLDALARSAVPAASRRARRLLHLQWGILALAGVVVAAACRGALSAAPPGWLALLAVMPPAAAALGARARGRGRGAVALLPAAAATAAGVLIGYGILGPGDDRERGHRHLAEQIARLAPAGADAGAAELRFFHEIDEGLWFYLGDRRLAPVPGSQPRYSDSYDKLGNALTSGSNCIDPAAIAARFEGRQRRVLRDWIDRRPPAAGPAALLIRVPLLERWSADLAGRAAPLVVEENRKRTPLALLRVVPDAAGIADASR</sequence>
<feature type="transmembrane region" description="Helical" evidence="8">
    <location>
        <begin position="226"/>
        <end position="249"/>
    </location>
</feature>
<evidence type="ECO:0000256" key="7">
    <source>
        <dbReference type="ARBA" id="ARBA00023136"/>
    </source>
</evidence>
<feature type="transmembrane region" description="Helical" evidence="8">
    <location>
        <begin position="185"/>
        <end position="214"/>
    </location>
</feature>
<evidence type="ECO:0000256" key="5">
    <source>
        <dbReference type="ARBA" id="ARBA00022692"/>
    </source>
</evidence>
<dbReference type="EMBL" id="CP042997">
    <property type="protein sequence ID" value="QEH35741.1"/>
    <property type="molecule type" value="Genomic_DNA"/>
</dbReference>
<dbReference type="GO" id="GO:0103015">
    <property type="term" value="F:4-amino-4-deoxy-L-arabinose transferase activity"/>
    <property type="evidence" value="ECO:0007669"/>
    <property type="project" value="UniProtKB-EC"/>
</dbReference>
<keyword evidence="7 8" id="KW-0472">Membrane</keyword>
<feature type="transmembrane region" description="Helical" evidence="8">
    <location>
        <begin position="20"/>
        <end position="40"/>
    </location>
</feature>
<feature type="transmembrane region" description="Helical" evidence="8">
    <location>
        <begin position="340"/>
        <end position="359"/>
    </location>
</feature>
<dbReference type="Proteomes" id="UP000324233">
    <property type="component" value="Chromosome"/>
</dbReference>
<evidence type="ECO:0000256" key="4">
    <source>
        <dbReference type="ARBA" id="ARBA00022679"/>
    </source>
</evidence>
<keyword evidence="5 8" id="KW-0812">Transmembrane</keyword>
<dbReference type="RefSeq" id="WP_148595499.1">
    <property type="nucleotide sequence ID" value="NZ_CP042997.1"/>
</dbReference>
<evidence type="ECO:0000256" key="2">
    <source>
        <dbReference type="ARBA" id="ARBA00022475"/>
    </source>
</evidence>
<feature type="transmembrane region" description="Helical" evidence="8">
    <location>
        <begin position="286"/>
        <end position="304"/>
    </location>
</feature>
<accession>A0A5B9W6W6</accession>
<feature type="transmembrane region" description="Helical" evidence="8">
    <location>
        <begin position="432"/>
        <end position="453"/>
    </location>
</feature>
<comment type="subcellular location">
    <subcellularLocation>
        <location evidence="1">Cell membrane</location>
        <topology evidence="1">Multi-pass membrane protein</topology>
    </subcellularLocation>
</comment>
<name>A0A5B9W6W6_9BACT</name>
<evidence type="ECO:0000313" key="11">
    <source>
        <dbReference type="Proteomes" id="UP000324233"/>
    </source>
</evidence>
<keyword evidence="6 8" id="KW-1133">Transmembrane helix</keyword>
<dbReference type="InterPro" id="IPR038731">
    <property type="entry name" value="RgtA/B/C-like"/>
</dbReference>
<evidence type="ECO:0000259" key="9">
    <source>
        <dbReference type="Pfam" id="PF13231"/>
    </source>
</evidence>
<protein>
    <submittedName>
        <fullName evidence="10">Undecaprenyl phosphate-alpha-4-amino-4-deoxy-L-arabinose arabinosyl transferase</fullName>
        <ecNumber evidence="10">2.4.2.43</ecNumber>
    </submittedName>
</protein>
<evidence type="ECO:0000256" key="1">
    <source>
        <dbReference type="ARBA" id="ARBA00004651"/>
    </source>
</evidence>
<dbReference type="GO" id="GO:0010041">
    <property type="term" value="P:response to iron(III) ion"/>
    <property type="evidence" value="ECO:0007669"/>
    <property type="project" value="TreeGrafter"/>
</dbReference>
<feature type="transmembrane region" description="Helical" evidence="8">
    <location>
        <begin position="316"/>
        <end position="334"/>
    </location>
</feature>
<dbReference type="GO" id="GO:0009103">
    <property type="term" value="P:lipopolysaccharide biosynthetic process"/>
    <property type="evidence" value="ECO:0007669"/>
    <property type="project" value="UniProtKB-ARBA"/>
</dbReference>
<organism evidence="10 11">
    <name type="scientific">Aquisphaera giovannonii</name>
    <dbReference type="NCBI Taxonomy" id="406548"/>
    <lineage>
        <taxon>Bacteria</taxon>
        <taxon>Pseudomonadati</taxon>
        <taxon>Planctomycetota</taxon>
        <taxon>Planctomycetia</taxon>
        <taxon>Isosphaerales</taxon>
        <taxon>Isosphaeraceae</taxon>
        <taxon>Aquisphaera</taxon>
    </lineage>
</organism>
<keyword evidence="4 10" id="KW-0808">Transferase</keyword>
<dbReference type="Pfam" id="PF13231">
    <property type="entry name" value="PMT_2"/>
    <property type="match status" value="1"/>
</dbReference>
<evidence type="ECO:0000256" key="3">
    <source>
        <dbReference type="ARBA" id="ARBA00022676"/>
    </source>
</evidence>
<feature type="transmembrane region" description="Helical" evidence="8">
    <location>
        <begin position="406"/>
        <end position="425"/>
    </location>
</feature>
<keyword evidence="3 10" id="KW-0328">Glycosyltransferase</keyword>
<dbReference type="AlphaFoldDB" id="A0A5B9W6W6"/>
<feature type="domain" description="Glycosyltransferase RgtA/B/C/D-like" evidence="9">
    <location>
        <begin position="73"/>
        <end position="241"/>
    </location>
</feature>